<evidence type="ECO:0008006" key="5">
    <source>
        <dbReference type="Google" id="ProtNLM"/>
    </source>
</evidence>
<comment type="caution">
    <text evidence="3">The sequence shown here is derived from an EMBL/GenBank/DDBJ whole genome shotgun (WGS) entry which is preliminary data.</text>
</comment>
<dbReference type="RefSeq" id="WP_193720111.1">
    <property type="nucleotide sequence ID" value="NZ_JACSPN010000013.1"/>
</dbReference>
<feature type="region of interest" description="Disordered" evidence="1">
    <location>
        <begin position="1"/>
        <end position="48"/>
    </location>
</feature>
<feature type="compositionally biased region" description="Low complexity" evidence="1">
    <location>
        <begin position="32"/>
        <end position="42"/>
    </location>
</feature>
<accession>A0A9D5U977</accession>
<evidence type="ECO:0000313" key="3">
    <source>
        <dbReference type="EMBL" id="MBE7700863.1"/>
    </source>
</evidence>
<keyword evidence="4" id="KW-1185">Reference proteome</keyword>
<dbReference type="AlphaFoldDB" id="A0A9D5U977"/>
<keyword evidence="2" id="KW-0812">Transmembrane</keyword>
<name>A0A9D5U977_9CELL</name>
<keyword evidence="2" id="KW-1133">Transmembrane helix</keyword>
<feature type="transmembrane region" description="Helical" evidence="2">
    <location>
        <begin position="110"/>
        <end position="135"/>
    </location>
</feature>
<feature type="transmembrane region" description="Helical" evidence="2">
    <location>
        <begin position="80"/>
        <end position="98"/>
    </location>
</feature>
<evidence type="ECO:0000256" key="1">
    <source>
        <dbReference type="SAM" id="MobiDB-lite"/>
    </source>
</evidence>
<evidence type="ECO:0000256" key="2">
    <source>
        <dbReference type="SAM" id="Phobius"/>
    </source>
</evidence>
<proteinExistence type="predicted"/>
<protein>
    <recommendedName>
        <fullName evidence="5">DUF4352 domain-containing protein</fullName>
    </recommendedName>
</protein>
<feature type="transmembrane region" description="Helical" evidence="2">
    <location>
        <begin position="57"/>
        <end position="75"/>
    </location>
</feature>
<evidence type="ECO:0000313" key="4">
    <source>
        <dbReference type="Proteomes" id="UP000822993"/>
    </source>
</evidence>
<organism evidence="3 4">
    <name type="scientific">Oerskovia douganii</name>
    <dbReference type="NCBI Taxonomy" id="2762210"/>
    <lineage>
        <taxon>Bacteria</taxon>
        <taxon>Bacillati</taxon>
        <taxon>Actinomycetota</taxon>
        <taxon>Actinomycetes</taxon>
        <taxon>Micrococcales</taxon>
        <taxon>Cellulomonadaceae</taxon>
        <taxon>Oerskovia</taxon>
    </lineage>
</organism>
<gene>
    <name evidence="3" type="ORF">H9623_11185</name>
</gene>
<dbReference type="Proteomes" id="UP000822993">
    <property type="component" value="Unassembled WGS sequence"/>
</dbReference>
<keyword evidence="2" id="KW-0472">Membrane</keyword>
<sequence length="305" mass="30654">MTFPPPGPAEQTPQAYSHPGVPQQAPHPQPGQPGAWGPEQGGYLPPNGPVPPKKTNVLAITGFVLAIVGLLLCLIPFINLFAAVLALAGLVLGIVGLVKARTLGNGKGLSIAAIIVAVVAGLGVIISQVVFVAALDGLSKELDSIAVESGVSEDLVPEDPADGTSAVEDPAADASSPALVFGDIAEFEDGLEVGAGAPAAFTPSDTAAGVEGFTQFVRIDVTLTNGTEEAFDPALTYVTLSSAGTEGSRVFDSGNGIDGGPSTSLLPGQAVTFPVVFGVTDPADLTLEVSPGAWEYSSVIFSTVG</sequence>
<dbReference type="EMBL" id="JACSPN010000013">
    <property type="protein sequence ID" value="MBE7700863.1"/>
    <property type="molecule type" value="Genomic_DNA"/>
</dbReference>
<reference evidence="3 4" key="1">
    <citation type="submission" date="2020-08" db="EMBL/GenBank/DDBJ databases">
        <title>A Genomic Blueprint of the Chicken Gut Microbiome.</title>
        <authorList>
            <person name="Gilroy R."/>
            <person name="Ravi A."/>
            <person name="Getino M."/>
            <person name="Pursley I."/>
            <person name="Horton D.L."/>
            <person name="Alikhan N.-F."/>
            <person name="Baker D."/>
            <person name="Gharbi K."/>
            <person name="Hall N."/>
            <person name="Watson M."/>
            <person name="Adriaenssens E.M."/>
            <person name="Foster-Nyarko E."/>
            <person name="Jarju S."/>
            <person name="Secka A."/>
            <person name="Antonio M."/>
            <person name="Oren A."/>
            <person name="Chaudhuri R."/>
            <person name="La Ragione R.M."/>
            <person name="Hildebrand F."/>
            <person name="Pallen M.J."/>
        </authorList>
    </citation>
    <scope>NUCLEOTIDE SEQUENCE [LARGE SCALE GENOMIC DNA]</scope>
    <source>
        <strain evidence="3 4">Sa1BUA8</strain>
    </source>
</reference>